<dbReference type="PANTHER" id="PTHR43431:SF7">
    <property type="entry name" value="OXIDOREDUCTASE, SHORT CHAIN DEHYDROGENASE_REDUCTASE FAMILY (AFU_ORTHOLOGUE AFUA_5G14000)"/>
    <property type="match status" value="1"/>
</dbReference>
<keyword evidence="2" id="KW-1185">Reference proteome</keyword>
<dbReference type="EMBL" id="AQQZ01000004">
    <property type="protein sequence ID" value="KNG93769.1"/>
    <property type="molecule type" value="Genomic_DNA"/>
</dbReference>
<protein>
    <submittedName>
        <fullName evidence="1">Oxidoreductase</fullName>
    </submittedName>
</protein>
<reference evidence="1 2" key="1">
    <citation type="journal article" date="2015" name="Int. J. Syst. Evol. Microbiol.">
        <title>Aestuariivita atlantica sp. nov., isolated from deep sea sediment of the Atlantic Ocean.</title>
        <authorList>
            <person name="Li G."/>
            <person name="Lai Q."/>
            <person name="Du Y."/>
            <person name="Liu X."/>
            <person name="Sun F."/>
            <person name="Shao Z."/>
        </authorList>
    </citation>
    <scope>NUCLEOTIDE SEQUENCE [LARGE SCALE GENOMIC DNA]</scope>
    <source>
        <strain evidence="1 2">22II-S11-z3</strain>
    </source>
</reference>
<proteinExistence type="predicted"/>
<dbReference type="Pfam" id="PF00106">
    <property type="entry name" value="adh_short"/>
    <property type="match status" value="1"/>
</dbReference>
<dbReference type="AlphaFoldDB" id="A0A0L1JPS6"/>
<dbReference type="RefSeq" id="WP_050530971.1">
    <property type="nucleotide sequence ID" value="NZ_AQQZ01000004.1"/>
</dbReference>
<accession>A0A0L1JPS6</accession>
<dbReference type="STRING" id="1317121.ATO11_11370"/>
<sequence length="230" mass="24178">MTGTCLIVGAGSGLSASCARLFAAEGYDIALAARNIDKLDALAAETGASVHALDGSDAAATRALVDGLPGRLSVAIYNPSARSRGPLIDLDPDEVKRAVEITAFGSFALGQAAARRMLAQDGDVKGTILFTGASAGVKGFAKSASFAMGKFAQRGLAQSMSRELHPQGVHVAWINVDGGIRNPDRPERIPQTPDAMLEPDAIAQTYLALVRQHRSAWSHEIAVRPWVENF</sequence>
<dbReference type="PRINTS" id="PR00081">
    <property type="entry name" value="GDHRDH"/>
</dbReference>
<dbReference type="Gene3D" id="3.40.50.720">
    <property type="entry name" value="NAD(P)-binding Rossmann-like Domain"/>
    <property type="match status" value="1"/>
</dbReference>
<evidence type="ECO:0000313" key="1">
    <source>
        <dbReference type="EMBL" id="KNG93769.1"/>
    </source>
</evidence>
<evidence type="ECO:0000313" key="2">
    <source>
        <dbReference type="Proteomes" id="UP000036938"/>
    </source>
</evidence>
<dbReference type="PANTHER" id="PTHR43431">
    <property type="entry name" value="OXIDOREDUCTASE, SHORT CHAIN DEHYDROGENASE/REDUCTASE FAMILY (AFU_ORTHOLOGUE AFUA_5G14000)"/>
    <property type="match status" value="1"/>
</dbReference>
<dbReference type="PATRIC" id="fig|1317121.7.peg.2952"/>
<dbReference type="InterPro" id="IPR036291">
    <property type="entry name" value="NAD(P)-bd_dom_sf"/>
</dbReference>
<dbReference type="OrthoDB" id="5513072at2"/>
<organism evidence="1 2">
    <name type="scientific">Pseudaestuariivita atlantica</name>
    <dbReference type="NCBI Taxonomy" id="1317121"/>
    <lineage>
        <taxon>Bacteria</taxon>
        <taxon>Pseudomonadati</taxon>
        <taxon>Pseudomonadota</taxon>
        <taxon>Alphaproteobacteria</taxon>
        <taxon>Rhodobacterales</taxon>
        <taxon>Paracoccaceae</taxon>
        <taxon>Pseudaestuariivita</taxon>
    </lineage>
</organism>
<dbReference type="InterPro" id="IPR002347">
    <property type="entry name" value="SDR_fam"/>
</dbReference>
<comment type="caution">
    <text evidence="1">The sequence shown here is derived from an EMBL/GenBank/DDBJ whole genome shotgun (WGS) entry which is preliminary data.</text>
</comment>
<dbReference type="Proteomes" id="UP000036938">
    <property type="component" value="Unassembled WGS sequence"/>
</dbReference>
<gene>
    <name evidence="1" type="ORF">ATO11_11370</name>
</gene>
<name>A0A0L1JPS6_9RHOB</name>
<dbReference type="SUPFAM" id="SSF51735">
    <property type="entry name" value="NAD(P)-binding Rossmann-fold domains"/>
    <property type="match status" value="1"/>
</dbReference>